<dbReference type="Proteomes" id="UP001596162">
    <property type="component" value="Unassembled WGS sequence"/>
</dbReference>
<sequence>MNIKLVLSTLLFPCFLFGQGEQLEIGNMTLAVTGNGLKTAKIDIQSKK</sequence>
<evidence type="ECO:0000313" key="2">
    <source>
        <dbReference type="Proteomes" id="UP001596162"/>
    </source>
</evidence>
<dbReference type="RefSeq" id="WP_376860704.1">
    <property type="nucleotide sequence ID" value="NZ_JBHSLA010000003.1"/>
</dbReference>
<evidence type="ECO:0000313" key="1">
    <source>
        <dbReference type="EMBL" id="MFC5195728.1"/>
    </source>
</evidence>
<comment type="caution">
    <text evidence="1">The sequence shown here is derived from an EMBL/GenBank/DDBJ whole genome shotgun (WGS) entry which is preliminary data.</text>
</comment>
<keyword evidence="2" id="KW-1185">Reference proteome</keyword>
<reference evidence="2" key="1">
    <citation type="journal article" date="2019" name="Int. J. Syst. Evol. Microbiol.">
        <title>The Global Catalogue of Microorganisms (GCM) 10K type strain sequencing project: providing services to taxonomists for standard genome sequencing and annotation.</title>
        <authorList>
            <consortium name="The Broad Institute Genomics Platform"/>
            <consortium name="The Broad Institute Genome Sequencing Center for Infectious Disease"/>
            <person name="Wu L."/>
            <person name="Ma J."/>
        </authorList>
    </citation>
    <scope>NUCLEOTIDE SEQUENCE [LARGE SCALE GENOMIC DNA]</scope>
    <source>
        <strain evidence="2">JCM 17978</strain>
    </source>
</reference>
<gene>
    <name evidence="1" type="ORF">ACFPH8_10340</name>
</gene>
<dbReference type="EMBL" id="JBHSLA010000003">
    <property type="protein sequence ID" value="MFC5195728.1"/>
    <property type="molecule type" value="Genomic_DNA"/>
</dbReference>
<proteinExistence type="predicted"/>
<name>A0ABW0C698_9FLAO</name>
<protein>
    <submittedName>
        <fullName evidence="1">Uncharacterized protein</fullName>
    </submittedName>
</protein>
<organism evidence="1 2">
    <name type="scientific">Bizionia hallyeonensis</name>
    <dbReference type="NCBI Taxonomy" id="1123757"/>
    <lineage>
        <taxon>Bacteria</taxon>
        <taxon>Pseudomonadati</taxon>
        <taxon>Bacteroidota</taxon>
        <taxon>Flavobacteriia</taxon>
        <taxon>Flavobacteriales</taxon>
        <taxon>Flavobacteriaceae</taxon>
        <taxon>Bizionia</taxon>
    </lineage>
</organism>
<accession>A0ABW0C698</accession>